<dbReference type="InterPro" id="IPR006710">
    <property type="entry name" value="Glyco_hydro_43"/>
</dbReference>
<comment type="similarity">
    <text evidence="1 4">Belongs to the glycosyl hydrolase 43 family.</text>
</comment>
<organism evidence="7 8">
    <name type="scientific">Mariniradius saccharolyticus AK6</name>
    <dbReference type="NCBI Taxonomy" id="1239962"/>
    <lineage>
        <taxon>Bacteria</taxon>
        <taxon>Pseudomonadati</taxon>
        <taxon>Bacteroidota</taxon>
        <taxon>Cytophagia</taxon>
        <taxon>Cytophagales</taxon>
        <taxon>Cyclobacteriaceae</taxon>
        <taxon>Mariniradius</taxon>
    </lineage>
</organism>
<dbReference type="InterPro" id="IPR003961">
    <property type="entry name" value="FN3_dom"/>
</dbReference>
<dbReference type="InterPro" id="IPR008979">
    <property type="entry name" value="Galactose-bd-like_sf"/>
</dbReference>
<comment type="caution">
    <text evidence="7">The sequence shown here is derived from an EMBL/GenBank/DDBJ whole genome shotgun (WGS) entry which is preliminary data.</text>
</comment>
<keyword evidence="3 4" id="KW-0326">Glycosidase</keyword>
<sequence length="599" mass="68859">MHYFHRLADICLSRFSKRTIMKAHLTKLAVVLLLCGSNAFAQQQTYCNPINIDYGYTPIPNFSEWGRHRATADPVIVNFKGTFILFSTNQWGYWTSTDMSNWKFHSRLFLQPWNKVYDELCAPAVGVLGDTVIVMGSTYERDFTVWMSTNPTANEWKPLVEKFDIGGWDPDFFTDDDGRLYMYNGSSNRYPLYGIELDRKTLNPIGTRKEMYLLEPDRYGWQRFGEHMDNTFLDPFMEGAHMTKHNGKYYLQYGAPGTEFSGYSDGVVVGKSPLGPFVPQSDPLSMKLGGFARGAGHGSTFKDNQGKYWHVSTIMISVKNTFERRLGIWPAGFDKDDMMWSSTAFGDYPHYLPDTDKAGAFTGWMLLNFNNPMAVSSTLGAFSSNLANDEDLKTYWSAKTGDKGEWIQSDLGQISTVHAIQINYADQDVDQDRLGKRSDQFHQYILYHSKDGKKWEVLVDKSKNKTDIPHEYVELEKPVQTRFLKLENIHMPTGKFALSGFRVFGHGNGSKPEKVKQFMVFRTEKDKRSAFIKWSPMPDAFAYNIYYGTAPDKLYTSIMVLGNNEYWLKTMDRTKTYYFTIEAINENGTSEWYEVQKVD</sequence>
<accession>M7XE51</accession>
<dbReference type="InterPro" id="IPR023296">
    <property type="entry name" value="Glyco_hydro_beta-prop_sf"/>
</dbReference>
<proteinExistence type="inferred from homology"/>
<dbReference type="Pfam" id="PF00754">
    <property type="entry name" value="F5_F8_type_C"/>
    <property type="match status" value="1"/>
</dbReference>
<evidence type="ECO:0000313" key="8">
    <source>
        <dbReference type="Proteomes" id="UP000010953"/>
    </source>
</evidence>
<feature type="chain" id="PRO_5004088022" evidence="5">
    <location>
        <begin position="42"/>
        <end position="599"/>
    </location>
</feature>
<evidence type="ECO:0000256" key="5">
    <source>
        <dbReference type="SAM" id="SignalP"/>
    </source>
</evidence>
<dbReference type="GO" id="GO:0004553">
    <property type="term" value="F:hydrolase activity, hydrolyzing O-glycosyl compounds"/>
    <property type="evidence" value="ECO:0007669"/>
    <property type="project" value="InterPro"/>
</dbReference>
<evidence type="ECO:0000259" key="6">
    <source>
        <dbReference type="PROSITE" id="PS50022"/>
    </source>
</evidence>
<dbReference type="eggNOG" id="COG3507">
    <property type="taxonomic scope" value="Bacteria"/>
</dbReference>
<dbReference type="Gene3D" id="2.115.10.20">
    <property type="entry name" value="Glycosyl hydrolase domain, family 43"/>
    <property type="match status" value="1"/>
</dbReference>
<name>M7XE51_9BACT</name>
<dbReference type="CDD" id="cd00063">
    <property type="entry name" value="FN3"/>
    <property type="match status" value="1"/>
</dbReference>
<keyword evidence="8" id="KW-1185">Reference proteome</keyword>
<dbReference type="Proteomes" id="UP000010953">
    <property type="component" value="Unassembled WGS sequence"/>
</dbReference>
<evidence type="ECO:0000313" key="7">
    <source>
        <dbReference type="EMBL" id="EMS33164.1"/>
    </source>
</evidence>
<gene>
    <name evidence="7" type="ORF">C943_00441</name>
</gene>
<keyword evidence="5" id="KW-0732">Signal</keyword>
<dbReference type="InterPro" id="IPR000421">
    <property type="entry name" value="FA58C"/>
</dbReference>
<evidence type="ECO:0000256" key="1">
    <source>
        <dbReference type="ARBA" id="ARBA00009865"/>
    </source>
</evidence>
<evidence type="ECO:0000256" key="4">
    <source>
        <dbReference type="RuleBase" id="RU361187"/>
    </source>
</evidence>
<dbReference type="SUPFAM" id="SSF49785">
    <property type="entry name" value="Galactose-binding domain-like"/>
    <property type="match status" value="1"/>
</dbReference>
<dbReference type="SUPFAM" id="SSF49265">
    <property type="entry name" value="Fibronectin type III"/>
    <property type="match status" value="1"/>
</dbReference>
<dbReference type="Pfam" id="PF04616">
    <property type="entry name" value="Glyco_hydro_43"/>
    <property type="match status" value="1"/>
</dbReference>
<feature type="signal peptide" evidence="5">
    <location>
        <begin position="1"/>
        <end position="41"/>
    </location>
</feature>
<dbReference type="GO" id="GO:0005975">
    <property type="term" value="P:carbohydrate metabolic process"/>
    <property type="evidence" value="ECO:0007669"/>
    <property type="project" value="InterPro"/>
</dbReference>
<dbReference type="EMBL" id="AMZY02000010">
    <property type="protein sequence ID" value="EMS33164.1"/>
    <property type="molecule type" value="Genomic_DNA"/>
</dbReference>
<dbReference type="InterPro" id="IPR013783">
    <property type="entry name" value="Ig-like_fold"/>
</dbReference>
<dbReference type="PROSITE" id="PS50022">
    <property type="entry name" value="FA58C_3"/>
    <property type="match status" value="1"/>
</dbReference>
<evidence type="ECO:0000256" key="2">
    <source>
        <dbReference type="ARBA" id="ARBA00022801"/>
    </source>
</evidence>
<dbReference type="Gene3D" id="2.60.40.10">
    <property type="entry name" value="Immunoglobulins"/>
    <property type="match status" value="1"/>
</dbReference>
<feature type="domain" description="F5/8 type C" evidence="6">
    <location>
        <begin position="353"/>
        <end position="506"/>
    </location>
</feature>
<dbReference type="PANTHER" id="PTHR42812">
    <property type="entry name" value="BETA-XYLOSIDASE"/>
    <property type="match status" value="1"/>
</dbReference>
<protein>
    <submittedName>
        <fullName evidence="7">Arabinan endo-1,5-alpha-L-arabinosidase A</fullName>
    </submittedName>
</protein>
<dbReference type="Gene3D" id="2.60.120.260">
    <property type="entry name" value="Galactose-binding domain-like"/>
    <property type="match status" value="1"/>
</dbReference>
<reference evidence="7" key="1">
    <citation type="submission" date="2013-01" db="EMBL/GenBank/DDBJ databases">
        <title>Genome assembly of Mariniradius saccharolyticus AK6.</title>
        <authorList>
            <person name="Vaidya B."/>
            <person name="Khatri I."/>
            <person name="Tanuku N.R.S."/>
            <person name="Subramanian S."/>
            <person name="Pinnaka A."/>
        </authorList>
    </citation>
    <scope>NUCLEOTIDE SEQUENCE [LARGE SCALE GENOMIC DNA]</scope>
    <source>
        <strain evidence="7">AK6</strain>
    </source>
</reference>
<dbReference type="CDD" id="cd08982">
    <property type="entry name" value="GH43-like"/>
    <property type="match status" value="1"/>
</dbReference>
<keyword evidence="2 4" id="KW-0378">Hydrolase</keyword>
<dbReference type="InParanoid" id="M7XE51"/>
<dbReference type="STRING" id="1239962.C943_00441"/>
<dbReference type="SUPFAM" id="SSF75005">
    <property type="entry name" value="Arabinanase/levansucrase/invertase"/>
    <property type="match status" value="1"/>
</dbReference>
<dbReference type="PANTHER" id="PTHR42812:SF12">
    <property type="entry name" value="BETA-XYLOSIDASE-RELATED"/>
    <property type="match status" value="1"/>
</dbReference>
<dbReference type="InterPro" id="IPR051795">
    <property type="entry name" value="Glycosyl_Hydrlase_43"/>
</dbReference>
<dbReference type="InterPro" id="IPR036116">
    <property type="entry name" value="FN3_sf"/>
</dbReference>
<evidence type="ECO:0000256" key="3">
    <source>
        <dbReference type="ARBA" id="ARBA00023295"/>
    </source>
</evidence>
<dbReference type="AlphaFoldDB" id="M7XE51"/>